<accession>A0ABS4EIK9</accession>
<comment type="caution">
    <text evidence="6">The sequence shown here is derived from an EMBL/GenBank/DDBJ whole genome shotgun (WGS) entry which is preliminary data.</text>
</comment>
<gene>
    <name evidence="6" type="ORF">J2Z75_001285</name>
</gene>
<dbReference type="EMBL" id="JAGGJV010000002">
    <property type="protein sequence ID" value="MBP1857789.1"/>
    <property type="molecule type" value="Genomic_DNA"/>
</dbReference>
<evidence type="ECO:0000256" key="3">
    <source>
        <dbReference type="ARBA" id="ARBA00022679"/>
    </source>
</evidence>
<dbReference type="PANTHER" id="PTHR11104:SF0">
    <property type="entry name" value="SPBETA PROPHAGE-DERIVED AMINOGLYCOSIDE N(3')-ACETYLTRANSFERASE-LIKE PROTEIN YOKD"/>
    <property type="match status" value="1"/>
</dbReference>
<dbReference type="Pfam" id="PF02522">
    <property type="entry name" value="Antibiotic_NAT"/>
    <property type="match status" value="1"/>
</dbReference>
<organism evidence="6 7">
    <name type="scientific">Rhizobium herbae</name>
    <dbReference type="NCBI Taxonomy" id="508661"/>
    <lineage>
        <taxon>Bacteria</taxon>
        <taxon>Pseudomonadati</taxon>
        <taxon>Pseudomonadota</taxon>
        <taxon>Alphaproteobacteria</taxon>
        <taxon>Hyphomicrobiales</taxon>
        <taxon>Rhizobiaceae</taxon>
        <taxon>Rhizobium/Agrobacterium group</taxon>
        <taxon>Rhizobium</taxon>
    </lineage>
</organism>
<dbReference type="PANTHER" id="PTHR11104">
    <property type="entry name" value="AMINOGLYCOSIDE N3-ACETYLTRANSFERASE"/>
    <property type="match status" value="1"/>
</dbReference>
<name>A0ABS4EIK9_9HYPH</name>
<evidence type="ECO:0000256" key="2">
    <source>
        <dbReference type="ARBA" id="ARBA00012882"/>
    </source>
</evidence>
<dbReference type="GO" id="GO:0046353">
    <property type="term" value="F:aminoglycoside 3-N-acetyltransferase activity"/>
    <property type="evidence" value="ECO:0007669"/>
    <property type="project" value="UniProtKB-EC"/>
</dbReference>
<evidence type="ECO:0000256" key="1">
    <source>
        <dbReference type="ARBA" id="ARBA00006383"/>
    </source>
</evidence>
<comment type="catalytic activity">
    <reaction evidence="5">
        <text>a 2-deoxystreptamine antibiotic + acetyl-CoA = an N(3)-acetyl-2-deoxystreptamine antibiotic + CoA + H(+)</text>
        <dbReference type="Rhea" id="RHEA:12665"/>
        <dbReference type="ChEBI" id="CHEBI:15378"/>
        <dbReference type="ChEBI" id="CHEBI:57287"/>
        <dbReference type="ChEBI" id="CHEBI:57288"/>
        <dbReference type="ChEBI" id="CHEBI:57921"/>
        <dbReference type="ChEBI" id="CHEBI:77452"/>
        <dbReference type="EC" id="2.3.1.81"/>
    </reaction>
</comment>
<dbReference type="SUPFAM" id="SSF110710">
    <property type="entry name" value="TTHA0583/YokD-like"/>
    <property type="match status" value="1"/>
</dbReference>
<dbReference type="Proteomes" id="UP000823786">
    <property type="component" value="Unassembled WGS sequence"/>
</dbReference>
<dbReference type="EC" id="2.3.1.-" evidence="5"/>
<dbReference type="RefSeq" id="WP_209849398.1">
    <property type="nucleotide sequence ID" value="NZ_JAGGJV010000002.1"/>
</dbReference>
<evidence type="ECO:0000313" key="6">
    <source>
        <dbReference type="EMBL" id="MBP1857789.1"/>
    </source>
</evidence>
<sequence length="250" mass="27617">MTEFLTRQWKDAGLDENDVVLIHSSIKRTCALGYSPAQILQSFIDAVGPGGTVIFPLFNFDFCKGADFDIRETPSHMGTLTEAARAYPGAVRTGHPVYSFAVIGAAKDQFSTIANKSAYGKDSPFGKIIELNGKVAVLDMPGQNSMTFYHHVEEMCDVPYRYHKDFSGKYTGWDGSPDTRTFSIFVRDLEKGVLTDVEGMEKRLWEAGIYRGSRPKEGPGLRVARTSELFDAVRSVIASGQAEGVLFSYK</sequence>
<evidence type="ECO:0000313" key="7">
    <source>
        <dbReference type="Proteomes" id="UP000823786"/>
    </source>
</evidence>
<evidence type="ECO:0000256" key="5">
    <source>
        <dbReference type="RuleBase" id="RU365031"/>
    </source>
</evidence>
<evidence type="ECO:0000256" key="4">
    <source>
        <dbReference type="ARBA" id="ARBA00023315"/>
    </source>
</evidence>
<keyword evidence="3 5" id="KW-0808">Transferase</keyword>
<proteinExistence type="inferred from homology"/>
<keyword evidence="4 5" id="KW-0012">Acyltransferase</keyword>
<dbReference type="InterPro" id="IPR003679">
    <property type="entry name" value="Amioglycoside_AcTrfase"/>
</dbReference>
<reference evidence="6 7" key="1">
    <citation type="submission" date="2021-03" db="EMBL/GenBank/DDBJ databases">
        <title>Genomic Encyclopedia of Type Strains, Phase IV (KMG-IV): sequencing the most valuable type-strain genomes for metagenomic binning, comparative biology and taxonomic classification.</title>
        <authorList>
            <person name="Goeker M."/>
        </authorList>
    </citation>
    <scope>NUCLEOTIDE SEQUENCE [LARGE SCALE GENOMIC DNA]</scope>
    <source>
        <strain evidence="6 7">DSM 26427</strain>
    </source>
</reference>
<keyword evidence="7" id="KW-1185">Reference proteome</keyword>
<dbReference type="InterPro" id="IPR028345">
    <property type="entry name" value="Antibiotic_NAT-like"/>
</dbReference>
<keyword evidence="5" id="KW-0046">Antibiotic resistance</keyword>
<comment type="similarity">
    <text evidence="1 5">Belongs to the antibiotic N-acetyltransferase family.</text>
</comment>
<protein>
    <recommendedName>
        <fullName evidence="2 5">Aminoglycoside N(3)-acetyltransferase</fullName>
        <ecNumber evidence="5">2.3.1.-</ecNumber>
    </recommendedName>
</protein>